<dbReference type="GO" id="GO:0000139">
    <property type="term" value="C:Golgi membrane"/>
    <property type="evidence" value="ECO:0007669"/>
    <property type="project" value="UniProtKB-SubCell"/>
</dbReference>
<dbReference type="Proteomes" id="UP000612055">
    <property type="component" value="Unassembled WGS sequence"/>
</dbReference>
<dbReference type="Pfam" id="PF03016">
    <property type="entry name" value="Exostosin_GT47"/>
    <property type="match status" value="1"/>
</dbReference>
<dbReference type="Pfam" id="PF07974">
    <property type="entry name" value="EGF_2"/>
    <property type="match status" value="2"/>
</dbReference>
<comment type="similarity">
    <text evidence="2">Belongs to the glycosyltransferase 47 family.</text>
</comment>
<dbReference type="PANTHER" id="PTHR11062:SF376">
    <property type="entry name" value="EXOSTOSIN FAMILY PROTEIN"/>
    <property type="match status" value="1"/>
</dbReference>
<dbReference type="OrthoDB" id="522284at2759"/>
<keyword evidence="8" id="KW-1185">Reference proteome</keyword>
<dbReference type="PROSITE" id="PS01186">
    <property type="entry name" value="EGF_2"/>
    <property type="match status" value="1"/>
</dbReference>
<organism evidence="7 8">
    <name type="scientific">Edaphochlamys debaryana</name>
    <dbReference type="NCBI Taxonomy" id="47281"/>
    <lineage>
        <taxon>Eukaryota</taxon>
        <taxon>Viridiplantae</taxon>
        <taxon>Chlorophyta</taxon>
        <taxon>core chlorophytes</taxon>
        <taxon>Chlorophyceae</taxon>
        <taxon>CS clade</taxon>
        <taxon>Chlamydomonadales</taxon>
        <taxon>Chlamydomonadales incertae sedis</taxon>
        <taxon>Edaphochlamys</taxon>
    </lineage>
</organism>
<comment type="caution">
    <text evidence="5">Lacks conserved residue(s) required for the propagation of feature annotation.</text>
</comment>
<evidence type="ECO:0000256" key="2">
    <source>
        <dbReference type="ARBA" id="ARBA00010271"/>
    </source>
</evidence>
<dbReference type="PROSITE" id="PS50026">
    <property type="entry name" value="EGF_3"/>
    <property type="match status" value="1"/>
</dbReference>
<reference evidence="7" key="1">
    <citation type="journal article" date="2020" name="bioRxiv">
        <title>Comparative genomics of Chlamydomonas.</title>
        <authorList>
            <person name="Craig R.J."/>
            <person name="Hasan A.R."/>
            <person name="Ness R.W."/>
            <person name="Keightley P.D."/>
        </authorList>
    </citation>
    <scope>NUCLEOTIDE SEQUENCE</scope>
    <source>
        <strain evidence="7">CCAP 11/70</strain>
    </source>
</reference>
<comment type="subcellular location">
    <subcellularLocation>
        <location evidence="1">Golgi apparatus membrane</location>
        <topology evidence="1">Single-pass type II membrane protein</topology>
    </subcellularLocation>
</comment>
<keyword evidence="5" id="KW-0245">EGF-like domain</keyword>
<dbReference type="PROSITE" id="PS00022">
    <property type="entry name" value="EGF_1"/>
    <property type="match status" value="2"/>
</dbReference>
<protein>
    <recommendedName>
        <fullName evidence="6">EGF-like domain-containing protein</fullName>
    </recommendedName>
</protein>
<evidence type="ECO:0000313" key="8">
    <source>
        <dbReference type="Proteomes" id="UP000612055"/>
    </source>
</evidence>
<keyword evidence="4 5" id="KW-1015">Disulfide bond</keyword>
<sequence length="707" mass="79295">MNLDEIFQYWQKQYGKWPEEEYKKYLEEYQGQVAKAGRQWGLPKTDEEALDVYYFLRSRTKVPTAPGWSADKDKCAPGCTVHGTCNQELGRCDCPRGRTGADCSTPLATSCRQYCQHEGQCIRFIREWCINECNGRGTCMGGFCHCWPGYYGTDCSLSLDSQGRPELLEGQGYRPNPRGPKIYIYEFPPEYHVWTLTWVDRPLNIMLWERFTSLGLRTADPEEADYFFLAGCGRGCNRWDDKFQYIMDHYSKYWNRRQGRDHLMTQPGDWGRCEPSWSPAKSGAFVANLTLLSHWGITADRSKEVDHPLFKACHIPNQDIVVPPQCPDLYNIFEHNVWHPDRRTKPVHKTVLASVAGSLCAWNSNDEPPCPNKFYSFGVRAALWELLRDKPGFHITKRVPNQGISIAESEFCFAPTGAGWGKRAVMSTTLGCIPVIISDYVAQPYEPFLNWNDFGVWIPEAHMKDTEAILRGFTPEQKAEKMVKLYCASRHLAWTSVFGGLYAGDTGQFDAMATLVRILRARRDHPGVPDHQLAQVDPDFADFLACKASGAAAAGAAASAVIGTHTSMQRQPPAPPLPRAHDVIKAHDSKEHEWFPERTVTTMAWIHAANGQGGDQPADGAKSDDAGKKALAKEDELQISGPLCLHNGRGLFYASHDQPEPTDDVIKHIRGPEQCMPLNLNRPGNFFRGGSVTCPPAGPITKCAVLV</sequence>
<dbReference type="EMBL" id="JAEHOE010000154">
    <property type="protein sequence ID" value="KAG2484203.1"/>
    <property type="molecule type" value="Genomic_DNA"/>
</dbReference>
<dbReference type="AlphaFoldDB" id="A0A835XHI9"/>
<feature type="domain" description="EGF-like" evidence="6">
    <location>
        <begin position="71"/>
        <end position="104"/>
    </location>
</feature>
<dbReference type="InterPro" id="IPR000742">
    <property type="entry name" value="EGF"/>
</dbReference>
<evidence type="ECO:0000313" key="7">
    <source>
        <dbReference type="EMBL" id="KAG2484203.1"/>
    </source>
</evidence>
<evidence type="ECO:0000259" key="6">
    <source>
        <dbReference type="PROSITE" id="PS50026"/>
    </source>
</evidence>
<gene>
    <name evidence="7" type="ORF">HYH03_016938</name>
</gene>
<evidence type="ECO:0000256" key="5">
    <source>
        <dbReference type="PROSITE-ProRule" id="PRU00076"/>
    </source>
</evidence>
<feature type="disulfide bond" evidence="5">
    <location>
        <begin position="94"/>
        <end position="103"/>
    </location>
</feature>
<dbReference type="PANTHER" id="PTHR11062">
    <property type="entry name" value="EXOSTOSIN HEPARAN SULFATE GLYCOSYLTRANSFERASE -RELATED"/>
    <property type="match status" value="1"/>
</dbReference>
<evidence type="ECO:0000256" key="4">
    <source>
        <dbReference type="ARBA" id="ARBA00023157"/>
    </source>
</evidence>
<evidence type="ECO:0000256" key="3">
    <source>
        <dbReference type="ARBA" id="ARBA00023034"/>
    </source>
</evidence>
<dbReference type="InterPro" id="IPR040911">
    <property type="entry name" value="Exostosin_GT47"/>
</dbReference>
<name>A0A835XHI9_9CHLO</name>
<dbReference type="Gene3D" id="2.10.25.10">
    <property type="entry name" value="Laminin"/>
    <property type="match status" value="1"/>
</dbReference>
<dbReference type="InterPro" id="IPR004263">
    <property type="entry name" value="Exostosin"/>
</dbReference>
<keyword evidence="3" id="KW-0333">Golgi apparatus</keyword>
<comment type="caution">
    <text evidence="7">The sequence shown here is derived from an EMBL/GenBank/DDBJ whole genome shotgun (WGS) entry which is preliminary data.</text>
</comment>
<dbReference type="InterPro" id="IPR013111">
    <property type="entry name" value="EGF_extracell"/>
</dbReference>
<feature type="disulfide bond" evidence="5">
    <location>
        <begin position="75"/>
        <end position="85"/>
    </location>
</feature>
<accession>A0A835XHI9</accession>
<evidence type="ECO:0000256" key="1">
    <source>
        <dbReference type="ARBA" id="ARBA00004323"/>
    </source>
</evidence>
<dbReference type="GO" id="GO:0016757">
    <property type="term" value="F:glycosyltransferase activity"/>
    <property type="evidence" value="ECO:0007669"/>
    <property type="project" value="InterPro"/>
</dbReference>
<proteinExistence type="inferred from homology"/>